<comment type="caution">
    <text evidence="1">The sequence shown here is derived from an EMBL/GenBank/DDBJ whole genome shotgun (WGS) entry which is preliminary data.</text>
</comment>
<sequence>MVVRPDDAIPNEQPARRVPVALKKPLLDELARMAKPSIIAKVEGLSEWVSPLDQVRKNDTDTYGAVGVRAAHIWPTKAAADTLREDSAIDSLGVYVSAICARRGDG</sequence>
<reference evidence="1" key="1">
    <citation type="journal article" date="2020" name="Cell">
        <title>Large-Scale Comparative Analyses of Tick Genomes Elucidate Their Genetic Diversity and Vector Capacities.</title>
        <authorList>
            <consortium name="Tick Genome and Microbiome Consortium (TIGMIC)"/>
            <person name="Jia N."/>
            <person name="Wang J."/>
            <person name="Shi W."/>
            <person name="Du L."/>
            <person name="Sun Y."/>
            <person name="Zhan W."/>
            <person name="Jiang J.F."/>
            <person name="Wang Q."/>
            <person name="Zhang B."/>
            <person name="Ji P."/>
            <person name="Bell-Sakyi L."/>
            <person name="Cui X.M."/>
            <person name="Yuan T.T."/>
            <person name="Jiang B.G."/>
            <person name="Yang W.F."/>
            <person name="Lam T.T."/>
            <person name="Chang Q.C."/>
            <person name="Ding S.J."/>
            <person name="Wang X.J."/>
            <person name="Zhu J.G."/>
            <person name="Ruan X.D."/>
            <person name="Zhao L."/>
            <person name="Wei J.T."/>
            <person name="Ye R.Z."/>
            <person name="Que T.C."/>
            <person name="Du C.H."/>
            <person name="Zhou Y.H."/>
            <person name="Cheng J.X."/>
            <person name="Dai P.F."/>
            <person name="Guo W.B."/>
            <person name="Han X.H."/>
            <person name="Huang E.J."/>
            <person name="Li L.F."/>
            <person name="Wei W."/>
            <person name="Gao Y.C."/>
            <person name="Liu J.Z."/>
            <person name="Shao H.Z."/>
            <person name="Wang X."/>
            <person name="Wang C.C."/>
            <person name="Yang T.C."/>
            <person name="Huo Q.B."/>
            <person name="Li W."/>
            <person name="Chen H.Y."/>
            <person name="Chen S.E."/>
            <person name="Zhou L.G."/>
            <person name="Ni X.B."/>
            <person name="Tian J.H."/>
            <person name="Sheng Y."/>
            <person name="Liu T."/>
            <person name="Pan Y.S."/>
            <person name="Xia L.Y."/>
            <person name="Li J."/>
            <person name="Zhao F."/>
            <person name="Cao W.C."/>
        </authorList>
    </citation>
    <scope>NUCLEOTIDE SEQUENCE</scope>
    <source>
        <strain evidence="1">Rsan-2018</strain>
    </source>
</reference>
<evidence type="ECO:0000313" key="2">
    <source>
        <dbReference type="Proteomes" id="UP000821837"/>
    </source>
</evidence>
<dbReference type="Proteomes" id="UP000821837">
    <property type="component" value="Chromosome 8"/>
</dbReference>
<name>A0A9D4PEP1_RHISA</name>
<reference evidence="1" key="2">
    <citation type="submission" date="2021-09" db="EMBL/GenBank/DDBJ databases">
        <authorList>
            <person name="Jia N."/>
            <person name="Wang J."/>
            <person name="Shi W."/>
            <person name="Du L."/>
            <person name="Sun Y."/>
            <person name="Zhan W."/>
            <person name="Jiang J."/>
            <person name="Wang Q."/>
            <person name="Zhang B."/>
            <person name="Ji P."/>
            <person name="Sakyi L.B."/>
            <person name="Cui X."/>
            <person name="Yuan T."/>
            <person name="Jiang B."/>
            <person name="Yang W."/>
            <person name="Lam T.T.-Y."/>
            <person name="Chang Q."/>
            <person name="Ding S."/>
            <person name="Wang X."/>
            <person name="Zhu J."/>
            <person name="Ruan X."/>
            <person name="Zhao L."/>
            <person name="Wei J."/>
            <person name="Que T."/>
            <person name="Du C."/>
            <person name="Cheng J."/>
            <person name="Dai P."/>
            <person name="Han X."/>
            <person name="Huang E."/>
            <person name="Gao Y."/>
            <person name="Liu J."/>
            <person name="Shao H."/>
            <person name="Ye R."/>
            <person name="Li L."/>
            <person name="Wei W."/>
            <person name="Wang X."/>
            <person name="Wang C."/>
            <person name="Huo Q."/>
            <person name="Li W."/>
            <person name="Guo W."/>
            <person name="Chen H."/>
            <person name="Chen S."/>
            <person name="Zhou L."/>
            <person name="Zhou L."/>
            <person name="Ni X."/>
            <person name="Tian J."/>
            <person name="Zhou Y."/>
            <person name="Sheng Y."/>
            <person name="Liu T."/>
            <person name="Pan Y."/>
            <person name="Xia L."/>
            <person name="Li J."/>
            <person name="Zhao F."/>
            <person name="Cao W."/>
        </authorList>
    </citation>
    <scope>NUCLEOTIDE SEQUENCE</scope>
    <source>
        <strain evidence="1">Rsan-2018</strain>
        <tissue evidence="1">Larvae</tissue>
    </source>
</reference>
<evidence type="ECO:0000313" key="1">
    <source>
        <dbReference type="EMBL" id="KAH7938968.1"/>
    </source>
</evidence>
<accession>A0A9D4PEP1</accession>
<dbReference type="EMBL" id="JABSTV010001254">
    <property type="protein sequence ID" value="KAH7938968.1"/>
    <property type="molecule type" value="Genomic_DNA"/>
</dbReference>
<protein>
    <submittedName>
        <fullName evidence="1">Uncharacterized protein</fullName>
    </submittedName>
</protein>
<dbReference type="AlphaFoldDB" id="A0A9D4PEP1"/>
<gene>
    <name evidence="1" type="ORF">HPB52_003146</name>
</gene>
<keyword evidence="2" id="KW-1185">Reference proteome</keyword>
<proteinExistence type="predicted"/>
<organism evidence="1 2">
    <name type="scientific">Rhipicephalus sanguineus</name>
    <name type="common">Brown dog tick</name>
    <name type="synonym">Ixodes sanguineus</name>
    <dbReference type="NCBI Taxonomy" id="34632"/>
    <lineage>
        <taxon>Eukaryota</taxon>
        <taxon>Metazoa</taxon>
        <taxon>Ecdysozoa</taxon>
        <taxon>Arthropoda</taxon>
        <taxon>Chelicerata</taxon>
        <taxon>Arachnida</taxon>
        <taxon>Acari</taxon>
        <taxon>Parasitiformes</taxon>
        <taxon>Ixodida</taxon>
        <taxon>Ixodoidea</taxon>
        <taxon>Ixodidae</taxon>
        <taxon>Rhipicephalinae</taxon>
        <taxon>Rhipicephalus</taxon>
        <taxon>Rhipicephalus</taxon>
    </lineage>
</organism>